<dbReference type="PANTHER" id="PTHR46889:SF4">
    <property type="entry name" value="TRANSPOSASE INSO FOR INSERTION SEQUENCE ELEMENT IS911B-RELATED"/>
    <property type="match status" value="1"/>
</dbReference>
<dbReference type="InterPro" id="IPR012337">
    <property type="entry name" value="RNaseH-like_sf"/>
</dbReference>
<dbReference type="InterPro" id="IPR010921">
    <property type="entry name" value="Trp_repressor/repl_initiator"/>
</dbReference>
<name>A0A1M5C1H8_9RHOB</name>
<dbReference type="Pfam" id="PF13565">
    <property type="entry name" value="HTH_32"/>
    <property type="match status" value="1"/>
</dbReference>
<dbReference type="AlphaFoldDB" id="A0A1M5C1H8"/>
<evidence type="ECO:0000313" key="2">
    <source>
        <dbReference type="EMBL" id="SHF48520.1"/>
    </source>
</evidence>
<dbReference type="EMBL" id="FQVK01000068">
    <property type="protein sequence ID" value="SHF48520.1"/>
    <property type="molecule type" value="Genomic_DNA"/>
</dbReference>
<accession>A0A1M5C1H8</accession>
<dbReference type="SUPFAM" id="SSF53098">
    <property type="entry name" value="Ribonuclease H-like"/>
    <property type="match status" value="1"/>
</dbReference>
<dbReference type="SUPFAM" id="SSF48295">
    <property type="entry name" value="TrpR-like"/>
    <property type="match status" value="1"/>
</dbReference>
<gene>
    <name evidence="2" type="ORF">SAMN05444279_1681</name>
</gene>
<evidence type="ECO:0000313" key="3">
    <source>
        <dbReference type="Proteomes" id="UP000325134"/>
    </source>
</evidence>
<protein>
    <submittedName>
        <fullName evidence="2">Transposase InsO and inactivated derivatives</fullName>
    </submittedName>
</protein>
<feature type="domain" description="Integrase catalytic" evidence="1">
    <location>
        <begin position="132"/>
        <end position="299"/>
    </location>
</feature>
<dbReference type="Gene3D" id="3.30.420.10">
    <property type="entry name" value="Ribonuclease H-like superfamily/Ribonuclease H"/>
    <property type="match status" value="1"/>
</dbReference>
<dbReference type="Gene3D" id="1.10.10.10">
    <property type="entry name" value="Winged helix-like DNA-binding domain superfamily/Winged helix DNA-binding domain"/>
    <property type="match status" value="1"/>
</dbReference>
<dbReference type="GO" id="GO:0015074">
    <property type="term" value="P:DNA integration"/>
    <property type="evidence" value="ECO:0007669"/>
    <property type="project" value="InterPro"/>
</dbReference>
<dbReference type="InterPro" id="IPR036397">
    <property type="entry name" value="RNaseH_sf"/>
</dbReference>
<organism evidence="2 3">
    <name type="scientific">Ruegeria intermedia</name>
    <dbReference type="NCBI Taxonomy" id="996115"/>
    <lineage>
        <taxon>Bacteria</taxon>
        <taxon>Pseudomonadati</taxon>
        <taxon>Pseudomonadota</taxon>
        <taxon>Alphaproteobacteria</taxon>
        <taxon>Rhodobacterales</taxon>
        <taxon>Roseobacteraceae</taxon>
        <taxon>Ruegeria</taxon>
    </lineage>
</organism>
<dbReference type="NCBIfam" id="NF033516">
    <property type="entry name" value="transpos_IS3"/>
    <property type="match status" value="1"/>
</dbReference>
<evidence type="ECO:0000259" key="1">
    <source>
        <dbReference type="PROSITE" id="PS50994"/>
    </source>
</evidence>
<dbReference type="InterPro" id="IPR001584">
    <property type="entry name" value="Integrase_cat-core"/>
</dbReference>
<keyword evidence="3" id="KW-1185">Reference proteome</keyword>
<proteinExistence type="predicted"/>
<dbReference type="InterPro" id="IPR050900">
    <property type="entry name" value="Transposase_IS3/IS150/IS904"/>
</dbReference>
<dbReference type="Pfam" id="PF00665">
    <property type="entry name" value="rve"/>
    <property type="match status" value="1"/>
</dbReference>
<dbReference type="PANTHER" id="PTHR46889">
    <property type="entry name" value="TRANSPOSASE INSF FOR INSERTION SEQUENCE IS3B-RELATED"/>
    <property type="match status" value="1"/>
</dbReference>
<dbReference type="Proteomes" id="UP000325134">
    <property type="component" value="Unassembled WGS sequence"/>
</dbReference>
<sequence length="326" mass="37612">MRYPASEKLEIIRTVEASHLPVRQTLKMLGIPSSTYYDWYARWSDGGLDALADRSPRPGSVWNRIPDTVRDDVIDFALEHEDLTPRELAVKYTDEKRYFVSESSVYRILSAEDLITAPAHVVIRAADEFRDKTSRPNELWQTDFTYLKVIGWGWFYLSTILDDYSRYIIAWKLCTTMKASDVTDTLDLALEASGCDSATVIQKPRLLSDNGSSYVASELPEYLEQKGMDHVRGAPHHPQTQGKIERWHQTIKNRVLLENYFLPGDLERQIGAFVDHYNNHRYHESLANLTPADVYHGRGTKILKMREEIKKQTIRKRRLQHQAAAA</sequence>
<dbReference type="PROSITE" id="PS50994">
    <property type="entry name" value="INTEGRASE"/>
    <property type="match status" value="1"/>
</dbReference>
<dbReference type="GO" id="GO:0043565">
    <property type="term" value="F:sequence-specific DNA binding"/>
    <property type="evidence" value="ECO:0007669"/>
    <property type="project" value="InterPro"/>
</dbReference>
<dbReference type="InterPro" id="IPR036388">
    <property type="entry name" value="WH-like_DNA-bd_sf"/>
</dbReference>
<reference evidence="2 3" key="1">
    <citation type="submission" date="2016-11" db="EMBL/GenBank/DDBJ databases">
        <authorList>
            <person name="Varghese N."/>
            <person name="Submissions S."/>
        </authorList>
    </citation>
    <scope>NUCLEOTIDE SEQUENCE [LARGE SCALE GENOMIC DNA]</scope>
    <source>
        <strain evidence="2 3">DSM 29341</strain>
    </source>
</reference>
<dbReference type="InterPro" id="IPR048020">
    <property type="entry name" value="Transpos_IS3"/>
</dbReference>